<dbReference type="AlphaFoldDB" id="A0A072PC30"/>
<evidence type="ECO:0008006" key="10">
    <source>
        <dbReference type="Google" id="ProtNLM"/>
    </source>
</evidence>
<dbReference type="EMBL" id="AMGV01000005">
    <property type="protein sequence ID" value="KEF56833.1"/>
    <property type="molecule type" value="Genomic_DNA"/>
</dbReference>
<comment type="subcellular location">
    <subcellularLocation>
        <location evidence="1">Membrane</location>
        <topology evidence="1">Multi-pass membrane protein</topology>
    </subcellularLocation>
</comment>
<dbReference type="GO" id="GO:0005886">
    <property type="term" value="C:plasma membrane"/>
    <property type="evidence" value="ECO:0007669"/>
    <property type="project" value="TreeGrafter"/>
</dbReference>
<gene>
    <name evidence="8" type="ORF">A1O9_07023</name>
</gene>
<dbReference type="GO" id="GO:0015205">
    <property type="term" value="F:nucleobase transmembrane transporter activity"/>
    <property type="evidence" value="ECO:0007669"/>
    <property type="project" value="TreeGrafter"/>
</dbReference>
<feature type="transmembrane region" description="Helical" evidence="7">
    <location>
        <begin position="101"/>
        <end position="119"/>
    </location>
</feature>
<evidence type="ECO:0000313" key="9">
    <source>
        <dbReference type="Proteomes" id="UP000027920"/>
    </source>
</evidence>
<evidence type="ECO:0000313" key="8">
    <source>
        <dbReference type="EMBL" id="KEF56833.1"/>
    </source>
</evidence>
<feature type="transmembrane region" description="Helical" evidence="7">
    <location>
        <begin position="67"/>
        <end position="89"/>
    </location>
</feature>
<comment type="caution">
    <text evidence="8">The sequence shown here is derived from an EMBL/GenBank/DDBJ whole genome shotgun (WGS) entry which is preliminary data.</text>
</comment>
<evidence type="ECO:0000256" key="7">
    <source>
        <dbReference type="SAM" id="Phobius"/>
    </source>
</evidence>
<accession>A0A072PC30</accession>
<organism evidence="8 9">
    <name type="scientific">Exophiala aquamarina CBS 119918</name>
    <dbReference type="NCBI Taxonomy" id="1182545"/>
    <lineage>
        <taxon>Eukaryota</taxon>
        <taxon>Fungi</taxon>
        <taxon>Dikarya</taxon>
        <taxon>Ascomycota</taxon>
        <taxon>Pezizomycotina</taxon>
        <taxon>Eurotiomycetes</taxon>
        <taxon>Chaetothyriomycetidae</taxon>
        <taxon>Chaetothyriales</taxon>
        <taxon>Herpotrichiellaceae</taxon>
        <taxon>Exophiala</taxon>
    </lineage>
</organism>
<feature type="transmembrane region" description="Helical" evidence="7">
    <location>
        <begin position="327"/>
        <end position="353"/>
    </location>
</feature>
<evidence type="ECO:0000256" key="4">
    <source>
        <dbReference type="ARBA" id="ARBA00022989"/>
    </source>
</evidence>
<dbReference type="Proteomes" id="UP000027920">
    <property type="component" value="Unassembled WGS sequence"/>
</dbReference>
<keyword evidence="9" id="KW-1185">Reference proteome</keyword>
<dbReference type="VEuPathDB" id="FungiDB:A1O9_07023"/>
<feature type="transmembrane region" description="Helical" evidence="7">
    <location>
        <begin position="388"/>
        <end position="415"/>
    </location>
</feature>
<proteinExistence type="inferred from homology"/>
<keyword evidence="3 7" id="KW-0812">Transmembrane</keyword>
<feature type="compositionally biased region" description="Basic and acidic residues" evidence="6">
    <location>
        <begin position="544"/>
        <end position="553"/>
    </location>
</feature>
<feature type="transmembrane region" description="Helical" evidence="7">
    <location>
        <begin position="126"/>
        <end position="148"/>
    </location>
</feature>
<keyword evidence="4 7" id="KW-1133">Transmembrane helix</keyword>
<reference evidence="8 9" key="1">
    <citation type="submission" date="2013-03" db="EMBL/GenBank/DDBJ databases">
        <title>The Genome Sequence of Exophiala aquamarina CBS 119918.</title>
        <authorList>
            <consortium name="The Broad Institute Genomics Platform"/>
            <person name="Cuomo C."/>
            <person name="de Hoog S."/>
            <person name="Gorbushina A."/>
            <person name="Walker B."/>
            <person name="Young S.K."/>
            <person name="Zeng Q."/>
            <person name="Gargeya S."/>
            <person name="Fitzgerald M."/>
            <person name="Haas B."/>
            <person name="Abouelleil A."/>
            <person name="Allen A.W."/>
            <person name="Alvarado L."/>
            <person name="Arachchi H.M."/>
            <person name="Berlin A.M."/>
            <person name="Chapman S.B."/>
            <person name="Gainer-Dewar J."/>
            <person name="Goldberg J."/>
            <person name="Griggs A."/>
            <person name="Gujja S."/>
            <person name="Hansen M."/>
            <person name="Howarth C."/>
            <person name="Imamovic A."/>
            <person name="Ireland A."/>
            <person name="Larimer J."/>
            <person name="McCowan C."/>
            <person name="Murphy C."/>
            <person name="Pearson M."/>
            <person name="Poon T.W."/>
            <person name="Priest M."/>
            <person name="Roberts A."/>
            <person name="Saif S."/>
            <person name="Shea T."/>
            <person name="Sisk P."/>
            <person name="Sykes S."/>
            <person name="Wortman J."/>
            <person name="Nusbaum C."/>
            <person name="Birren B."/>
        </authorList>
    </citation>
    <scope>NUCLEOTIDE SEQUENCE [LARGE SCALE GENOMIC DNA]</scope>
    <source>
        <strain evidence="8 9">CBS 119918</strain>
    </source>
</reference>
<feature type="transmembrane region" description="Helical" evidence="7">
    <location>
        <begin position="235"/>
        <end position="255"/>
    </location>
</feature>
<dbReference type="InterPro" id="IPR045225">
    <property type="entry name" value="Uracil/uridine/allantoin_perm"/>
</dbReference>
<feature type="transmembrane region" description="Helical" evidence="7">
    <location>
        <begin position="365"/>
        <end position="382"/>
    </location>
</feature>
<feature type="transmembrane region" description="Helical" evidence="7">
    <location>
        <begin position="477"/>
        <end position="497"/>
    </location>
</feature>
<evidence type="ECO:0000256" key="5">
    <source>
        <dbReference type="ARBA" id="ARBA00023136"/>
    </source>
</evidence>
<dbReference type="Gene3D" id="1.10.4160.10">
    <property type="entry name" value="Hydantoin permease"/>
    <property type="match status" value="1"/>
</dbReference>
<feature type="transmembrane region" description="Helical" evidence="7">
    <location>
        <begin position="436"/>
        <end position="457"/>
    </location>
</feature>
<dbReference type="OrthoDB" id="2018619at2759"/>
<evidence type="ECO:0000256" key="1">
    <source>
        <dbReference type="ARBA" id="ARBA00004141"/>
    </source>
</evidence>
<dbReference type="HOGENOM" id="CLU_021555_3_1_1"/>
<feature type="transmembrane region" description="Helical" evidence="7">
    <location>
        <begin position="276"/>
        <end position="296"/>
    </location>
</feature>
<protein>
    <recommendedName>
        <fullName evidence="10">NCS1 family nucleobase:cation symporter-1</fullName>
    </recommendedName>
</protein>
<dbReference type="PANTHER" id="PTHR30618">
    <property type="entry name" value="NCS1 FAMILY PURINE/PYRIMIDINE TRANSPORTER"/>
    <property type="match status" value="1"/>
</dbReference>
<dbReference type="InterPro" id="IPR001248">
    <property type="entry name" value="Pur-cyt_permease"/>
</dbReference>
<evidence type="ECO:0000256" key="3">
    <source>
        <dbReference type="ARBA" id="ARBA00022692"/>
    </source>
</evidence>
<evidence type="ECO:0000256" key="6">
    <source>
        <dbReference type="SAM" id="MobiDB-lite"/>
    </source>
</evidence>
<dbReference type="CDD" id="cd11482">
    <property type="entry name" value="SLC-NCS1sbd_NRT1-like"/>
    <property type="match status" value="1"/>
</dbReference>
<feature type="region of interest" description="Disordered" evidence="6">
    <location>
        <begin position="519"/>
        <end position="553"/>
    </location>
</feature>
<comment type="similarity">
    <text evidence="2">Belongs to the purine-cytosine permease (2.A.39) family.</text>
</comment>
<keyword evidence="5 7" id="KW-0472">Membrane</keyword>
<dbReference type="PANTHER" id="PTHR30618:SF4">
    <property type="entry name" value="ALLANTOIN PERMEASE"/>
    <property type="match status" value="1"/>
</dbReference>
<dbReference type="GeneID" id="25281937"/>
<feature type="transmembrane region" description="Helical" evidence="7">
    <location>
        <begin position="168"/>
        <end position="186"/>
    </location>
</feature>
<sequence length="553" mass="60511">MSVVRRALRVIELPENEQGTRWSNEDIRPVPPERQTWGPLQFVELWCLVNLNMSTYQTGSALLASGLTYWQAIVVILLGNFLASCFAVLNSVSGAQSHLGFPIVSRSVWGMWGAYFPVLNRILTSITWYGVQAVIGGKMIYVCLRSIWMNLDERIPNKLPAGIGITSAQFLGYFLFNVLCAIFIWFKPGQLRPYFHGASVVVGITLFCLLGWAVGTSDGYGSVFNAKTTISSTELGWQMTGGVMSVIGSIASGILNQNDFTRFAKKPSHVTYTQAFSFMITSSCMAIIGVVVTAATQNQYGNGKALWDPSTLFMAIQDQNGSRGRAAAFFLGIVFIISQLSINVVGNVLAGGLDVASVLPKYINLRRGAYILAVLSVAPNPWQQMASGGVFLSVLSAYAVFLGPMIGLLCVHFYIIQKRRFHVPDLYEGSKISLYWYYYGTNWRSVVAWVCAVVPSMPGFVTSVNPSLKTGVAAHRIFSLSFVLGFFIVAYVLHLVFPYEYPVQNTTLESLVEGEEIAAESSDKSGSENGGLPVESVLVSEPKGLSEKPVREA</sequence>
<dbReference type="Pfam" id="PF02133">
    <property type="entry name" value="Transp_cyt_pur"/>
    <property type="match status" value="1"/>
</dbReference>
<evidence type="ECO:0000256" key="2">
    <source>
        <dbReference type="ARBA" id="ARBA00008974"/>
    </source>
</evidence>
<feature type="transmembrane region" description="Helical" evidence="7">
    <location>
        <begin position="193"/>
        <end position="215"/>
    </location>
</feature>
<name>A0A072PC30_9EURO</name>
<dbReference type="RefSeq" id="XP_013259423.1">
    <property type="nucleotide sequence ID" value="XM_013403969.1"/>
</dbReference>